<evidence type="ECO:0000256" key="2">
    <source>
        <dbReference type="ARBA" id="ARBA00007929"/>
    </source>
</evidence>
<keyword evidence="8" id="KW-0407">Ion channel</keyword>
<feature type="transmembrane region" description="Helical" evidence="10">
    <location>
        <begin position="262"/>
        <end position="283"/>
    </location>
</feature>
<dbReference type="InterPro" id="IPR003938">
    <property type="entry name" value="K_chnl_volt-dep_EAG/ELK/ERG"/>
</dbReference>
<keyword evidence="5 10" id="KW-1133">Transmembrane helix</keyword>
<dbReference type="PANTHER" id="PTHR45743">
    <property type="entry name" value="POTASSIUM CHANNEL AKT1"/>
    <property type="match status" value="1"/>
</dbReference>
<evidence type="ECO:0000256" key="3">
    <source>
        <dbReference type="ARBA" id="ARBA00022448"/>
    </source>
</evidence>
<dbReference type="SUPFAM" id="SSF81324">
    <property type="entry name" value="Voltage-gated potassium channels"/>
    <property type="match status" value="1"/>
</dbReference>
<dbReference type="Proteomes" id="UP001530377">
    <property type="component" value="Unassembled WGS sequence"/>
</dbReference>
<evidence type="ECO:0000256" key="7">
    <source>
        <dbReference type="ARBA" id="ARBA00023136"/>
    </source>
</evidence>
<evidence type="ECO:0000313" key="12">
    <source>
        <dbReference type="EMBL" id="KAL3816991.1"/>
    </source>
</evidence>
<evidence type="ECO:0000256" key="9">
    <source>
        <dbReference type="PROSITE-ProRule" id="PRU00023"/>
    </source>
</evidence>
<keyword evidence="4 10" id="KW-0812">Transmembrane</keyword>
<dbReference type="Pfam" id="PF00023">
    <property type="entry name" value="Ank"/>
    <property type="match status" value="1"/>
</dbReference>
<organism evidence="12 13">
    <name type="scientific">Cyclostephanos tholiformis</name>
    <dbReference type="NCBI Taxonomy" id="382380"/>
    <lineage>
        <taxon>Eukaryota</taxon>
        <taxon>Sar</taxon>
        <taxon>Stramenopiles</taxon>
        <taxon>Ochrophyta</taxon>
        <taxon>Bacillariophyta</taxon>
        <taxon>Coscinodiscophyceae</taxon>
        <taxon>Thalassiosirophycidae</taxon>
        <taxon>Stephanodiscales</taxon>
        <taxon>Stephanodiscaceae</taxon>
        <taxon>Cyclostephanos</taxon>
    </lineage>
</organism>
<keyword evidence="6" id="KW-0406">Ion transport</keyword>
<dbReference type="GO" id="GO:0034220">
    <property type="term" value="P:monoatomic ion transmembrane transport"/>
    <property type="evidence" value="ECO:0007669"/>
    <property type="project" value="UniProtKB-KW"/>
</dbReference>
<feature type="repeat" description="ANK" evidence="9">
    <location>
        <begin position="619"/>
        <end position="651"/>
    </location>
</feature>
<keyword evidence="13" id="KW-1185">Reference proteome</keyword>
<dbReference type="PROSITE" id="PS50088">
    <property type="entry name" value="ANK_REPEAT"/>
    <property type="match status" value="3"/>
</dbReference>
<dbReference type="PANTHER" id="PTHR45743:SF2">
    <property type="entry name" value="POTASSIUM CHANNEL AKT1"/>
    <property type="match status" value="1"/>
</dbReference>
<dbReference type="InterPro" id="IPR002110">
    <property type="entry name" value="Ankyrin_rpt"/>
</dbReference>
<feature type="domain" description="Cyclic nucleotide-binding" evidence="11">
    <location>
        <begin position="357"/>
        <end position="487"/>
    </location>
</feature>
<evidence type="ECO:0000256" key="5">
    <source>
        <dbReference type="ARBA" id="ARBA00022989"/>
    </source>
</evidence>
<name>A0ABD3RXQ3_9STRA</name>
<dbReference type="SUPFAM" id="SSF51206">
    <property type="entry name" value="cAMP-binding domain-like"/>
    <property type="match status" value="1"/>
</dbReference>
<dbReference type="InterPro" id="IPR014710">
    <property type="entry name" value="RmlC-like_jellyroll"/>
</dbReference>
<dbReference type="Gene3D" id="2.60.120.10">
    <property type="entry name" value="Jelly Rolls"/>
    <property type="match status" value="1"/>
</dbReference>
<evidence type="ECO:0000259" key="11">
    <source>
        <dbReference type="PROSITE" id="PS50042"/>
    </source>
</evidence>
<evidence type="ECO:0000256" key="8">
    <source>
        <dbReference type="ARBA" id="ARBA00023303"/>
    </source>
</evidence>
<dbReference type="Gene3D" id="1.25.40.20">
    <property type="entry name" value="Ankyrin repeat-containing domain"/>
    <property type="match status" value="2"/>
</dbReference>
<dbReference type="FunFam" id="1.10.287.70:FF:000123">
    <property type="entry name" value="Potassium channel KAT3"/>
    <property type="match status" value="1"/>
</dbReference>
<dbReference type="InterPro" id="IPR005821">
    <property type="entry name" value="Ion_trans_dom"/>
</dbReference>
<keyword evidence="7 10" id="KW-0472">Membrane</keyword>
<keyword evidence="3" id="KW-0813">Transport</keyword>
<dbReference type="InterPro" id="IPR045319">
    <property type="entry name" value="KAT/AKT"/>
</dbReference>
<gene>
    <name evidence="12" type="ORF">ACHAXA_010111</name>
</gene>
<feature type="repeat" description="ANK" evidence="9">
    <location>
        <begin position="718"/>
        <end position="750"/>
    </location>
</feature>
<evidence type="ECO:0000256" key="6">
    <source>
        <dbReference type="ARBA" id="ARBA00023065"/>
    </source>
</evidence>
<protein>
    <recommendedName>
        <fullName evidence="11">Cyclic nucleotide-binding domain-containing protein</fullName>
    </recommendedName>
</protein>
<keyword evidence="9" id="KW-0040">ANK repeat</keyword>
<proteinExistence type="inferred from homology"/>
<evidence type="ECO:0000313" key="13">
    <source>
        <dbReference type="Proteomes" id="UP001530377"/>
    </source>
</evidence>
<dbReference type="InterPro" id="IPR018490">
    <property type="entry name" value="cNMP-bd_dom_sf"/>
</dbReference>
<dbReference type="Pfam" id="PF00520">
    <property type="entry name" value="Ion_trans"/>
    <property type="match status" value="1"/>
</dbReference>
<dbReference type="GO" id="GO:0016020">
    <property type="term" value="C:membrane"/>
    <property type="evidence" value="ECO:0007669"/>
    <property type="project" value="UniProtKB-SubCell"/>
</dbReference>
<feature type="transmembrane region" description="Helical" evidence="10">
    <location>
        <begin position="112"/>
        <end position="132"/>
    </location>
</feature>
<comment type="subcellular location">
    <subcellularLocation>
        <location evidence="1">Membrane</location>
        <topology evidence="1">Multi-pass membrane protein</topology>
    </subcellularLocation>
</comment>
<feature type="transmembrane region" description="Helical" evidence="10">
    <location>
        <begin position="37"/>
        <end position="58"/>
    </location>
</feature>
<dbReference type="AlphaFoldDB" id="A0ABD3RXQ3"/>
<evidence type="ECO:0000256" key="4">
    <source>
        <dbReference type="ARBA" id="ARBA00022692"/>
    </source>
</evidence>
<dbReference type="EMBL" id="JALLPB020000122">
    <property type="protein sequence ID" value="KAL3816991.1"/>
    <property type="molecule type" value="Genomic_DNA"/>
</dbReference>
<dbReference type="SMART" id="SM00248">
    <property type="entry name" value="ANK"/>
    <property type="match status" value="4"/>
</dbReference>
<feature type="transmembrane region" description="Helical" evidence="10">
    <location>
        <begin position="191"/>
        <end position="211"/>
    </location>
</feature>
<feature type="transmembrane region" description="Helical" evidence="10">
    <location>
        <begin position="70"/>
        <end position="91"/>
    </location>
</feature>
<dbReference type="CDD" id="cd00038">
    <property type="entry name" value="CAP_ED"/>
    <property type="match status" value="1"/>
</dbReference>
<dbReference type="SUPFAM" id="SSF48403">
    <property type="entry name" value="Ankyrin repeat"/>
    <property type="match status" value="1"/>
</dbReference>
<comment type="similarity">
    <text evidence="2">Belongs to the potassium channel family. Plant (TC 1.A.1.4) subfamily.</text>
</comment>
<reference evidence="12 13" key="1">
    <citation type="submission" date="2024-10" db="EMBL/GenBank/DDBJ databases">
        <title>Updated reference genomes for cyclostephanoid diatoms.</title>
        <authorList>
            <person name="Roberts W.R."/>
            <person name="Alverson A.J."/>
        </authorList>
    </citation>
    <scope>NUCLEOTIDE SEQUENCE [LARGE SCALE GENOMIC DNA]</scope>
    <source>
        <strain evidence="12 13">AJA228-03</strain>
    </source>
</reference>
<dbReference type="Pfam" id="PF12796">
    <property type="entry name" value="Ank_2"/>
    <property type="match status" value="1"/>
</dbReference>
<dbReference type="InterPro" id="IPR036770">
    <property type="entry name" value="Ankyrin_rpt-contain_sf"/>
</dbReference>
<dbReference type="InterPro" id="IPR000595">
    <property type="entry name" value="cNMP-bd_dom"/>
</dbReference>
<feature type="repeat" description="ANK" evidence="9">
    <location>
        <begin position="652"/>
        <end position="684"/>
    </location>
</feature>
<dbReference type="PRINTS" id="PR00169">
    <property type="entry name" value="KCHANNEL"/>
</dbReference>
<dbReference type="PROSITE" id="PS50297">
    <property type="entry name" value="ANK_REP_REGION"/>
    <property type="match status" value="2"/>
</dbReference>
<comment type="caution">
    <text evidence="12">The sequence shown here is derived from an EMBL/GenBank/DDBJ whole genome shotgun (WGS) entry which is preliminary data.</text>
</comment>
<evidence type="ECO:0000256" key="1">
    <source>
        <dbReference type="ARBA" id="ARBA00004141"/>
    </source>
</evidence>
<accession>A0ABD3RXQ3</accession>
<sequence length="776" mass="88145">MAKLSTENTEHDRARMKEEISSGVPVIFPWTTGYKSWWAFIVIASAFTAFLETFQIAFSSGWSPTSGSAILDYIMISVFSIDMIVNFNLAYYDNNSKLVYDRRDISRNYMKFWFWIDLVSVFPFYIVALAIAGKMGAESTMSYQDPLNLLRLFKLARLVRLHRVFSFFSIVKYSRKISFVAYTLMRNFSVAVFWCHLWACIMFFIARQYNFDPDNTWIGSVNSDMSEFERYILSLYWSVVTFSTTGYGDWSPVNSIEQIICIIYLMLNVVIMAWMIGSITLVISKSDNQTGLYRDTLQVLYKYSSLHGFDDKLTRRLKTQLMLGFENNEFSDEQLLHFFPAAVRRKILRRIYMPSLLSTNLMKGTRQQFVDSFLSHCSVEIFSPGEELFQQGFISSDLYLLMDGTVEVAESRENDMLIEDEVIQSSLSFLSDPDENARKTYVVDSDRKSGTFLNELCFFTESPESDTIRTWTACKVLVMNRSHYKDIAADHPGSAGVVLRNLLSKYGDPRKGFSQRKSLAQSILSRRFSWSTDVQGEHDSVAVIRELIEMHISKQKDEHTTWFCFAASRGDIATISAMCDQGFDPNSSDCELRLELYSHVFIILSHVQYRSSFALIADDKRTALMVASMKGNEGVVVKLLGYHANPNLTDVHGNSALFEAVKNNHEDVIDILLEHGAELSMSGSLAAATLCQAVDDEDNLMLKRLVMAKIQVNASDYDKRTAAHIAASEDNVVALKLLVEAGADLSQEDRWGNTARSEAEKAKSAHVLAYLDSLNA</sequence>
<dbReference type="PRINTS" id="PR01463">
    <property type="entry name" value="EAGCHANLFMLY"/>
</dbReference>
<dbReference type="PROSITE" id="PS50042">
    <property type="entry name" value="CNMP_BINDING_3"/>
    <property type="match status" value="1"/>
</dbReference>
<evidence type="ECO:0000256" key="10">
    <source>
        <dbReference type="SAM" id="Phobius"/>
    </source>
</evidence>
<dbReference type="Gene3D" id="1.10.287.70">
    <property type="match status" value="1"/>
</dbReference>